<protein>
    <submittedName>
        <fullName evidence="2">Uncharacterized protein</fullName>
    </submittedName>
</protein>
<keyword evidence="3" id="KW-1185">Reference proteome</keyword>
<sequence length="144" mass="14938">MKANRVPRPREEAEAESDGGGDGGGGGEALRCWLADSFPEVSSHLSASSATTSTSIPASHCCRLPPTPPPTSCSVCTHARIGQSSPTFTASFPLVKASLALAPLVSAPEHPVSAIDLDASLDSSAPFHPVVETYPIDKLQQPYK</sequence>
<evidence type="ECO:0000313" key="2">
    <source>
        <dbReference type="EMBL" id="SPO35212.1"/>
    </source>
</evidence>
<accession>A0A5C3ET40</accession>
<reference evidence="2 3" key="1">
    <citation type="submission" date="2018-03" db="EMBL/GenBank/DDBJ databases">
        <authorList>
            <person name="Guldener U."/>
        </authorList>
    </citation>
    <scope>NUCLEOTIDE SEQUENCE [LARGE SCALE GENOMIC DNA]</scope>
    <source>
        <strain evidence="2 3">DAOM196992</strain>
    </source>
</reference>
<evidence type="ECO:0000256" key="1">
    <source>
        <dbReference type="SAM" id="MobiDB-lite"/>
    </source>
</evidence>
<dbReference type="AlphaFoldDB" id="A0A5C3ET40"/>
<dbReference type="Proteomes" id="UP000323386">
    <property type="component" value="Unassembled WGS sequence"/>
</dbReference>
<proteinExistence type="predicted"/>
<name>A0A5C3ET40_9BASI</name>
<evidence type="ECO:0000313" key="3">
    <source>
        <dbReference type="Proteomes" id="UP000323386"/>
    </source>
</evidence>
<feature type="region of interest" description="Disordered" evidence="1">
    <location>
        <begin position="1"/>
        <end position="30"/>
    </location>
</feature>
<gene>
    <name evidence="2" type="ORF">PSFLO_00683</name>
</gene>
<organism evidence="2 3">
    <name type="scientific">Pseudozyma flocculosa</name>
    <dbReference type="NCBI Taxonomy" id="84751"/>
    <lineage>
        <taxon>Eukaryota</taxon>
        <taxon>Fungi</taxon>
        <taxon>Dikarya</taxon>
        <taxon>Basidiomycota</taxon>
        <taxon>Ustilaginomycotina</taxon>
        <taxon>Ustilaginomycetes</taxon>
        <taxon>Ustilaginales</taxon>
        <taxon>Ustilaginaceae</taxon>
        <taxon>Pseudozyma</taxon>
    </lineage>
</organism>
<dbReference type="EMBL" id="OOIP01000001">
    <property type="protein sequence ID" value="SPO35212.1"/>
    <property type="molecule type" value="Genomic_DNA"/>
</dbReference>